<accession>A0A8S5PB43</accession>
<name>A0A8S5PB43_9CAUD</name>
<protein>
    <submittedName>
        <fullName evidence="1">Uncharacterized protein</fullName>
    </submittedName>
</protein>
<reference evidence="1" key="1">
    <citation type="journal article" date="2021" name="Proc. Natl. Acad. Sci. U.S.A.">
        <title>A Catalog of Tens of Thousands of Viruses from Human Metagenomes Reveals Hidden Associations with Chronic Diseases.</title>
        <authorList>
            <person name="Tisza M.J."/>
            <person name="Buck C.B."/>
        </authorList>
    </citation>
    <scope>NUCLEOTIDE SEQUENCE</scope>
    <source>
        <strain evidence="1">CtpoI7</strain>
    </source>
</reference>
<evidence type="ECO:0000313" key="1">
    <source>
        <dbReference type="EMBL" id="DAE03593.1"/>
    </source>
</evidence>
<sequence length="124" mass="13958">MSDTVLVTLIPAITALATVWLQTGSKKATDELNTKINNIQKVVEEITAIGKKNNADIAKIARGTKTTESYRLEIDMKAAIIDGYRTSDDTRRITALFKSYKELGGNGYIEDMYQQFMKLHLKER</sequence>
<dbReference type="EMBL" id="BK015368">
    <property type="protein sequence ID" value="DAE03593.1"/>
    <property type="molecule type" value="Genomic_DNA"/>
</dbReference>
<proteinExistence type="predicted"/>
<organism evidence="1">
    <name type="scientific">Siphoviridae sp. ctpoI7</name>
    <dbReference type="NCBI Taxonomy" id="2825678"/>
    <lineage>
        <taxon>Viruses</taxon>
        <taxon>Duplodnaviria</taxon>
        <taxon>Heunggongvirae</taxon>
        <taxon>Uroviricota</taxon>
        <taxon>Caudoviricetes</taxon>
    </lineage>
</organism>